<name>A0AA90SHA0_9ACTN</name>
<dbReference type="SUPFAM" id="SSF52972">
    <property type="entry name" value="ITPase-like"/>
    <property type="match status" value="1"/>
</dbReference>
<dbReference type="EC" id="3.6.1.66" evidence="10"/>
<feature type="binding site" evidence="10">
    <location>
        <begin position="158"/>
        <end position="161"/>
    </location>
    <ligand>
        <name>substrate</name>
    </ligand>
</feature>
<evidence type="ECO:0000256" key="9">
    <source>
        <dbReference type="ARBA" id="ARBA00052017"/>
    </source>
</evidence>
<comment type="caution">
    <text evidence="10">Lacks conserved residue(s) required for the propagation of feature annotation.</text>
</comment>
<comment type="subunit">
    <text evidence="2 10">Homodimer.</text>
</comment>
<evidence type="ECO:0000256" key="6">
    <source>
        <dbReference type="ARBA" id="ARBA00022842"/>
    </source>
</evidence>
<comment type="catalytic activity">
    <reaction evidence="10">
        <text>ITP + H2O = IMP + diphosphate + H(+)</text>
        <dbReference type="Rhea" id="RHEA:29399"/>
        <dbReference type="ChEBI" id="CHEBI:15377"/>
        <dbReference type="ChEBI" id="CHEBI:15378"/>
        <dbReference type="ChEBI" id="CHEBI:33019"/>
        <dbReference type="ChEBI" id="CHEBI:58053"/>
        <dbReference type="ChEBI" id="CHEBI:61402"/>
        <dbReference type="EC" id="3.6.1.66"/>
    </reaction>
</comment>
<evidence type="ECO:0000256" key="5">
    <source>
        <dbReference type="ARBA" id="ARBA00022801"/>
    </source>
</evidence>
<keyword evidence="12" id="KW-1185">Reference proteome</keyword>
<dbReference type="Gene3D" id="3.90.950.10">
    <property type="match status" value="1"/>
</dbReference>
<feature type="binding site" evidence="10">
    <location>
        <begin position="186"/>
        <end position="187"/>
    </location>
    <ligand>
        <name>substrate</name>
    </ligand>
</feature>
<dbReference type="EMBL" id="JAUTIX010000004">
    <property type="protein sequence ID" value="MDP0398604.1"/>
    <property type="molecule type" value="Genomic_DNA"/>
</dbReference>
<dbReference type="CDD" id="cd00515">
    <property type="entry name" value="HAM1"/>
    <property type="match status" value="1"/>
</dbReference>
<evidence type="ECO:0000313" key="11">
    <source>
        <dbReference type="EMBL" id="MDP0398604.1"/>
    </source>
</evidence>
<dbReference type="PANTHER" id="PTHR11067">
    <property type="entry name" value="INOSINE TRIPHOSPHATE PYROPHOSPHATASE/HAM1 PROTEIN"/>
    <property type="match status" value="1"/>
</dbReference>
<evidence type="ECO:0000256" key="7">
    <source>
        <dbReference type="ARBA" id="ARBA00023080"/>
    </source>
</evidence>
<evidence type="ECO:0000256" key="10">
    <source>
        <dbReference type="HAMAP-Rule" id="MF_01405"/>
    </source>
</evidence>
<keyword evidence="3 10" id="KW-0479">Metal-binding</keyword>
<dbReference type="RefSeq" id="WP_220659541.1">
    <property type="nucleotide sequence ID" value="NZ_BAAAII010000006.1"/>
</dbReference>
<feature type="binding site" evidence="10">
    <location>
        <position position="73"/>
    </location>
    <ligand>
        <name>Mg(2+)</name>
        <dbReference type="ChEBI" id="CHEBI:18420"/>
    </ligand>
</feature>
<comment type="similarity">
    <text evidence="1 10">Belongs to the HAM1 NTPase family.</text>
</comment>
<dbReference type="Pfam" id="PF01725">
    <property type="entry name" value="Ham1p_like"/>
    <property type="match status" value="1"/>
</dbReference>
<reference evidence="11" key="1">
    <citation type="submission" date="2023-08" db="EMBL/GenBank/DDBJ databases">
        <title>The draft genome of Tsukamurella strandjordii strain 050030.</title>
        <authorList>
            <person name="Zhao F."/>
            <person name="Feng Y."/>
            <person name="Zong Z."/>
        </authorList>
    </citation>
    <scope>NUCLEOTIDE SEQUENCE</scope>
    <source>
        <strain evidence="11">050030</strain>
    </source>
</reference>
<dbReference type="GO" id="GO:0009117">
    <property type="term" value="P:nucleotide metabolic process"/>
    <property type="evidence" value="ECO:0007669"/>
    <property type="project" value="UniProtKB-KW"/>
</dbReference>
<dbReference type="GO" id="GO:0046872">
    <property type="term" value="F:metal ion binding"/>
    <property type="evidence" value="ECO:0007669"/>
    <property type="project" value="UniProtKB-KW"/>
</dbReference>
<dbReference type="GO" id="GO:0000166">
    <property type="term" value="F:nucleotide binding"/>
    <property type="evidence" value="ECO:0007669"/>
    <property type="project" value="UniProtKB-KW"/>
</dbReference>
<evidence type="ECO:0000256" key="4">
    <source>
        <dbReference type="ARBA" id="ARBA00022741"/>
    </source>
</evidence>
<dbReference type="InterPro" id="IPR002637">
    <property type="entry name" value="RdgB/HAM1"/>
</dbReference>
<feature type="binding site" evidence="10">
    <location>
        <begin position="8"/>
        <end position="13"/>
    </location>
    <ligand>
        <name>substrate</name>
    </ligand>
</feature>
<evidence type="ECO:0000313" key="12">
    <source>
        <dbReference type="Proteomes" id="UP001178281"/>
    </source>
</evidence>
<keyword evidence="5 10" id="KW-0378">Hydrolase</keyword>
<comment type="catalytic activity">
    <reaction evidence="9 10">
        <text>XTP + H2O = XMP + diphosphate + H(+)</text>
        <dbReference type="Rhea" id="RHEA:28610"/>
        <dbReference type="ChEBI" id="CHEBI:15377"/>
        <dbReference type="ChEBI" id="CHEBI:15378"/>
        <dbReference type="ChEBI" id="CHEBI:33019"/>
        <dbReference type="ChEBI" id="CHEBI:57464"/>
        <dbReference type="ChEBI" id="CHEBI:61314"/>
        <dbReference type="EC" id="3.6.1.66"/>
    </reaction>
</comment>
<dbReference type="GO" id="GO:0005829">
    <property type="term" value="C:cytosol"/>
    <property type="evidence" value="ECO:0007669"/>
    <property type="project" value="TreeGrafter"/>
</dbReference>
<keyword evidence="7 10" id="KW-0546">Nucleotide metabolism</keyword>
<comment type="catalytic activity">
    <reaction evidence="8 10">
        <text>dITP + H2O = dIMP + diphosphate + H(+)</text>
        <dbReference type="Rhea" id="RHEA:28342"/>
        <dbReference type="ChEBI" id="CHEBI:15377"/>
        <dbReference type="ChEBI" id="CHEBI:15378"/>
        <dbReference type="ChEBI" id="CHEBI:33019"/>
        <dbReference type="ChEBI" id="CHEBI:61194"/>
        <dbReference type="ChEBI" id="CHEBI:61382"/>
        <dbReference type="EC" id="3.6.1.66"/>
    </reaction>
</comment>
<comment type="caution">
    <text evidence="11">The sequence shown here is derived from an EMBL/GenBank/DDBJ whole genome shotgun (WGS) entry which is preliminary data.</text>
</comment>
<dbReference type="PANTHER" id="PTHR11067:SF9">
    <property type="entry name" value="INOSINE TRIPHOSPHATE PYROPHOSPHATASE"/>
    <property type="match status" value="1"/>
</dbReference>
<organism evidence="11 12">
    <name type="scientific">Tsukamurella strandjordii</name>
    <dbReference type="NCBI Taxonomy" id="147577"/>
    <lineage>
        <taxon>Bacteria</taxon>
        <taxon>Bacillati</taxon>
        <taxon>Actinomycetota</taxon>
        <taxon>Actinomycetes</taxon>
        <taxon>Mycobacteriales</taxon>
        <taxon>Tsukamurellaceae</taxon>
        <taxon>Tsukamurella</taxon>
    </lineage>
</organism>
<dbReference type="GO" id="GO:0035870">
    <property type="term" value="F:dITP diphosphatase activity"/>
    <property type="evidence" value="ECO:0007669"/>
    <property type="project" value="UniProtKB-UniRule"/>
</dbReference>
<keyword evidence="4 10" id="KW-0547">Nucleotide-binding</keyword>
<evidence type="ECO:0000256" key="2">
    <source>
        <dbReference type="ARBA" id="ARBA00011738"/>
    </source>
</evidence>
<proteinExistence type="inferred from homology"/>
<dbReference type="FunFam" id="3.90.950.10:FF:000001">
    <property type="entry name" value="dITP/XTP pyrophosphatase"/>
    <property type="match status" value="1"/>
</dbReference>
<dbReference type="AlphaFoldDB" id="A0AA90SHA0"/>
<accession>A0AA90SHA0</accession>
<comment type="function">
    <text evidence="10">Pyrophosphatase that catalyzes the hydrolysis of nucleoside triphosphates to their monophosphate derivatives, with a high preference for the non-canonical purine nucleotides XTP (xanthosine triphosphate), dITP (deoxyinosine triphosphate) and ITP. Seems to function as a house-cleaning enzyme that removes non-canonical purine nucleotides from the nucleotide pool, thus preventing their incorporation into DNA/RNA and avoiding chromosomal lesions.</text>
</comment>
<feature type="binding site" evidence="10">
    <location>
        <position position="181"/>
    </location>
    <ligand>
        <name>substrate</name>
    </ligand>
</feature>
<evidence type="ECO:0000256" key="1">
    <source>
        <dbReference type="ARBA" id="ARBA00008023"/>
    </source>
</evidence>
<feature type="binding site" evidence="10">
    <location>
        <position position="74"/>
    </location>
    <ligand>
        <name>substrate</name>
    </ligand>
</feature>
<dbReference type="InterPro" id="IPR020922">
    <property type="entry name" value="dITP/XTP_pyrophosphatase"/>
</dbReference>
<dbReference type="Proteomes" id="UP001178281">
    <property type="component" value="Unassembled WGS sequence"/>
</dbReference>
<comment type="cofactor">
    <cofactor evidence="10">
        <name>Mg(2+)</name>
        <dbReference type="ChEBI" id="CHEBI:18420"/>
    </cofactor>
    <text evidence="10">Binds 1 Mg(2+) ion per subunit.</text>
</comment>
<protein>
    <recommendedName>
        <fullName evidence="10">dITP/XTP pyrophosphatase</fullName>
        <ecNumber evidence="10">3.6.1.66</ecNumber>
    </recommendedName>
    <alternativeName>
        <fullName evidence="10">Non-canonical purine NTP pyrophosphatase</fullName>
    </alternativeName>
    <alternativeName>
        <fullName evidence="10">Non-standard purine NTP pyrophosphatase</fullName>
    </alternativeName>
    <alternativeName>
        <fullName evidence="10">Nucleoside-triphosphate diphosphatase</fullName>
    </alternativeName>
    <alternativeName>
        <fullName evidence="10">Nucleoside-triphosphate pyrophosphatase</fullName>
        <shortName evidence="10">NTPase</shortName>
    </alternativeName>
</protein>
<evidence type="ECO:0000256" key="3">
    <source>
        <dbReference type="ARBA" id="ARBA00022723"/>
    </source>
</evidence>
<dbReference type="GO" id="GO:0036222">
    <property type="term" value="F:XTP diphosphatase activity"/>
    <property type="evidence" value="ECO:0007669"/>
    <property type="project" value="UniProtKB-UniRule"/>
</dbReference>
<dbReference type="GO" id="GO:0036220">
    <property type="term" value="F:ITP diphosphatase activity"/>
    <property type="evidence" value="ECO:0007669"/>
    <property type="project" value="UniProtKB-UniRule"/>
</dbReference>
<gene>
    <name evidence="11" type="ORF">Q7X28_11750</name>
</gene>
<dbReference type="GO" id="GO:0009146">
    <property type="term" value="P:purine nucleoside triphosphate catabolic process"/>
    <property type="evidence" value="ECO:0007669"/>
    <property type="project" value="UniProtKB-UniRule"/>
</dbReference>
<keyword evidence="6 10" id="KW-0460">Magnesium</keyword>
<dbReference type="GO" id="GO:0017111">
    <property type="term" value="F:ribonucleoside triphosphate phosphatase activity"/>
    <property type="evidence" value="ECO:0007669"/>
    <property type="project" value="InterPro"/>
</dbReference>
<sequence>MTRLLLASRNAKKLRELRQVVADAGIVGLEVVGLDEVPAFEELPEDAPSFEGNALIKARQGFERTGLPCLADDSGICVDALNGMPGVLSARWSGRHGDDPANTALVLAQTSDVPDERRGAEFVSACALVHGPGEAGEITVRGTWRGSLLREPHGDGGFGYDPVFLPEGSERTAAELAPEEKNAISHRARALAQLVEPLRELAARVPDEGSSAG</sequence>
<feature type="active site" description="Proton acceptor" evidence="10">
    <location>
        <position position="73"/>
    </location>
</feature>
<dbReference type="InterPro" id="IPR029001">
    <property type="entry name" value="ITPase-like_fam"/>
</dbReference>
<dbReference type="HAMAP" id="MF_01405">
    <property type="entry name" value="Non_canon_purine_NTPase"/>
    <property type="match status" value="1"/>
</dbReference>
<evidence type="ECO:0000256" key="8">
    <source>
        <dbReference type="ARBA" id="ARBA00051875"/>
    </source>
</evidence>